<feature type="repeat" description="TPR" evidence="3">
    <location>
        <begin position="282"/>
        <end position="315"/>
    </location>
</feature>
<dbReference type="SMART" id="SM00028">
    <property type="entry name" value="TPR"/>
    <property type="match status" value="5"/>
</dbReference>
<dbReference type="PANTHER" id="PTHR44227:SF3">
    <property type="entry name" value="PROTEIN O-MANNOSYL-TRANSFERASE TMTC4"/>
    <property type="match status" value="1"/>
</dbReference>
<dbReference type="InterPro" id="IPR019734">
    <property type="entry name" value="TPR_rpt"/>
</dbReference>
<dbReference type="InterPro" id="IPR052346">
    <property type="entry name" value="O-mannosyl-transferase_TMTC"/>
</dbReference>
<dbReference type="Pfam" id="PF13432">
    <property type="entry name" value="TPR_16"/>
    <property type="match status" value="2"/>
</dbReference>
<dbReference type="PROSITE" id="PS50005">
    <property type="entry name" value="TPR"/>
    <property type="match status" value="4"/>
</dbReference>
<dbReference type="PROSITE" id="PS50293">
    <property type="entry name" value="TPR_REGION"/>
    <property type="match status" value="1"/>
</dbReference>
<dbReference type="EMBL" id="BMGT01000001">
    <property type="protein sequence ID" value="GGG68592.1"/>
    <property type="molecule type" value="Genomic_DNA"/>
</dbReference>
<dbReference type="PANTHER" id="PTHR44227">
    <property type="match status" value="1"/>
</dbReference>
<dbReference type="Pfam" id="PF13181">
    <property type="entry name" value="TPR_8"/>
    <property type="match status" value="1"/>
</dbReference>
<protein>
    <recommendedName>
        <fullName evidence="7">Tetratricopeptide repeat protein</fullName>
    </recommendedName>
</protein>
<organism evidence="5 6">
    <name type="scientific">Edaphobacter dinghuensis</name>
    <dbReference type="NCBI Taxonomy" id="1560005"/>
    <lineage>
        <taxon>Bacteria</taxon>
        <taxon>Pseudomonadati</taxon>
        <taxon>Acidobacteriota</taxon>
        <taxon>Terriglobia</taxon>
        <taxon>Terriglobales</taxon>
        <taxon>Acidobacteriaceae</taxon>
        <taxon>Edaphobacter</taxon>
    </lineage>
</organism>
<feature type="region of interest" description="Disordered" evidence="4">
    <location>
        <begin position="110"/>
        <end position="136"/>
    </location>
</feature>
<feature type="repeat" description="TPR" evidence="3">
    <location>
        <begin position="392"/>
        <end position="425"/>
    </location>
</feature>
<reference evidence="5" key="1">
    <citation type="journal article" date="2014" name="Int. J. Syst. Evol. Microbiol.">
        <title>Complete genome sequence of Corynebacterium casei LMG S-19264T (=DSM 44701T), isolated from a smear-ripened cheese.</title>
        <authorList>
            <consortium name="US DOE Joint Genome Institute (JGI-PGF)"/>
            <person name="Walter F."/>
            <person name="Albersmeier A."/>
            <person name="Kalinowski J."/>
            <person name="Ruckert C."/>
        </authorList>
    </citation>
    <scope>NUCLEOTIDE SEQUENCE</scope>
    <source>
        <strain evidence="5">CGMCC 1.12997</strain>
    </source>
</reference>
<evidence type="ECO:0000313" key="5">
    <source>
        <dbReference type="EMBL" id="GGG68592.1"/>
    </source>
</evidence>
<reference evidence="5" key="2">
    <citation type="submission" date="2020-09" db="EMBL/GenBank/DDBJ databases">
        <authorList>
            <person name="Sun Q."/>
            <person name="Zhou Y."/>
        </authorList>
    </citation>
    <scope>NUCLEOTIDE SEQUENCE</scope>
    <source>
        <strain evidence="5">CGMCC 1.12997</strain>
    </source>
</reference>
<keyword evidence="1" id="KW-0677">Repeat</keyword>
<gene>
    <name evidence="5" type="ORF">GCM10011585_08220</name>
</gene>
<evidence type="ECO:0000256" key="1">
    <source>
        <dbReference type="ARBA" id="ARBA00022737"/>
    </source>
</evidence>
<feature type="compositionally biased region" description="Basic and acidic residues" evidence="4">
    <location>
        <begin position="112"/>
        <end position="121"/>
    </location>
</feature>
<evidence type="ECO:0000313" key="6">
    <source>
        <dbReference type="Proteomes" id="UP000647241"/>
    </source>
</evidence>
<comment type="caution">
    <text evidence="5">The sequence shown here is derived from an EMBL/GenBank/DDBJ whole genome shotgun (WGS) entry which is preliminary data.</text>
</comment>
<dbReference type="Pfam" id="PF13431">
    <property type="entry name" value="TPR_17"/>
    <property type="match status" value="1"/>
</dbReference>
<feature type="repeat" description="TPR" evidence="3">
    <location>
        <begin position="148"/>
        <end position="181"/>
    </location>
</feature>
<evidence type="ECO:0000256" key="3">
    <source>
        <dbReference type="PROSITE-ProRule" id="PRU00339"/>
    </source>
</evidence>
<proteinExistence type="predicted"/>
<dbReference type="AlphaFoldDB" id="A0A917M154"/>
<name>A0A917M154_9BACT</name>
<sequence>MRTKADGAFVFSSIPSGSYQIAATKAGLQSQVVAILVSPKKNTEEIRLVLQEPGLASSYGASAQSETQTMEFTDKPNFTVAGVTDWTAVGGHGSDSILRTSESLAKDTVTLKPEDTDHATEGEALGPRGKMESEGKLRAALASSPNSFAANHALGEFYLRSKRYQEAIPLLEKAYRIDSANVGNQFSLGLAYEQSEEPSTARQHIHELLVDHQNSGLYQLMGELDEKLGDPLSAVDEYEKAVKLDPSEQNYFDWGSELLLHRAVWQAQEVFRKGAEAYPKSARMQTAIGTALFAGARYDEAAGHLCRAADLNPGDPNPYLFMGKIQMAAPNPLPCIEPKLAYFVQQEPTNSVANYLYAMSILKHQEASPNKQAVQQASSLLEKAVAIDPKCGEAYLQLGILSASQRSFDKAIDFYKKAIEANPQLADAHYRLAMAYDRTGQSSKAQQELQLHDQLKREQAEAVEQQRREVKQFLIVKSGDSVGPAMK</sequence>
<dbReference type="Proteomes" id="UP000647241">
    <property type="component" value="Unassembled WGS sequence"/>
</dbReference>
<evidence type="ECO:0008006" key="7">
    <source>
        <dbReference type="Google" id="ProtNLM"/>
    </source>
</evidence>
<keyword evidence="2 3" id="KW-0802">TPR repeat</keyword>
<evidence type="ECO:0000256" key="4">
    <source>
        <dbReference type="SAM" id="MobiDB-lite"/>
    </source>
</evidence>
<dbReference type="Gene3D" id="1.25.40.10">
    <property type="entry name" value="Tetratricopeptide repeat domain"/>
    <property type="match status" value="3"/>
</dbReference>
<accession>A0A917M154</accession>
<keyword evidence="6" id="KW-1185">Reference proteome</keyword>
<dbReference type="SUPFAM" id="SSF48452">
    <property type="entry name" value="TPR-like"/>
    <property type="match status" value="2"/>
</dbReference>
<evidence type="ECO:0000256" key="2">
    <source>
        <dbReference type="ARBA" id="ARBA00022803"/>
    </source>
</evidence>
<dbReference type="InterPro" id="IPR011990">
    <property type="entry name" value="TPR-like_helical_dom_sf"/>
</dbReference>
<feature type="repeat" description="TPR" evidence="3">
    <location>
        <begin position="215"/>
        <end position="248"/>
    </location>
</feature>